<feature type="compositionally biased region" description="Low complexity" evidence="1">
    <location>
        <begin position="386"/>
        <end position="395"/>
    </location>
</feature>
<proteinExistence type="predicted"/>
<evidence type="ECO:0000313" key="3">
    <source>
        <dbReference type="Proteomes" id="UP001164286"/>
    </source>
</evidence>
<feature type="region of interest" description="Disordered" evidence="1">
    <location>
        <begin position="759"/>
        <end position="783"/>
    </location>
</feature>
<evidence type="ECO:0000313" key="2">
    <source>
        <dbReference type="EMBL" id="KAI9631816.1"/>
    </source>
</evidence>
<feature type="compositionally biased region" description="Polar residues" evidence="1">
    <location>
        <begin position="721"/>
        <end position="738"/>
    </location>
</feature>
<dbReference type="Proteomes" id="UP001164286">
    <property type="component" value="Unassembled WGS sequence"/>
</dbReference>
<feature type="compositionally biased region" description="Polar residues" evidence="1">
    <location>
        <begin position="474"/>
        <end position="485"/>
    </location>
</feature>
<sequence length="783" mass="84249">MPIYKPDPETVCTVSGSTGTFKTSLAQRLGADCKWTDTLLSDTRPDEVKFLRTYIGLLLQINGINDNRLNSDGSQQFTDTATRNSVVRACSKGRHSLIKWHFLHVRAHTRSEDDIGREFRFACELLQNNLVNLIIMVVGAGSEEVGAPVRALIAQAVAKVKEVDPSIVGEPTLIYLYPPFEDIPERILKATPKPLAYRYETALPGDGKQKMEAIYRANAAGLHALLPSVTPIQHADFSHNCSNCSETGDHRIMGPCHCGPFALAHGAIRTYRDHLGTISHRHGQLRREPSQLAQVLGPAVAVGGASVPLGSIAIPGQVIGVAASILIYALADVRSRSTSAVKATPAMPTIRAASASARLVAAALPQLDAVSKVYLGWSMSLCRSQTGTETTTETATETHTETGLEPANKTAKSNKGKRTRPDPGSNSAGVAGRIPTATANNAYVGGGAASQMTSSGTVSEQDTGRPAPQKAHQAPQTTAPEESPQSKIDLLERFGKIAPLFKQLLDFSLPREPAAESHLTTLNPSGEASQTSTRGYVQACVDVAADVGDIKVWSDQALQQVEPIVFHIWMLVVRSCQDVIHFRDDKESRRYSQSRRYSDLFEADMMPPEEISRRCLIALREVGSRGGVPASSFTLNLTYMSLHRRYHNEDWAFKVDPRIKSEIEERLSIFSDEPLLSPGARSDPPQPPAGAATAALVQGGDSSQNAGGDSSGFGALPQGGEPSQNAQARSSEQAQGNNGDVWTRYFNLEGDLNSGSLHLLGEGGIGEGDPGEHFADQGTWPTW</sequence>
<feature type="compositionally biased region" description="Polar residues" evidence="1">
    <location>
        <begin position="450"/>
        <end position="461"/>
    </location>
</feature>
<dbReference type="AlphaFoldDB" id="A0AA38LSU4"/>
<accession>A0AA38LSU4</accession>
<dbReference type="RefSeq" id="XP_052941593.1">
    <property type="nucleotide sequence ID" value="XM_053091566.1"/>
</dbReference>
<evidence type="ECO:0000256" key="1">
    <source>
        <dbReference type="SAM" id="MobiDB-lite"/>
    </source>
</evidence>
<name>A0AA38LSU4_9TREE</name>
<reference evidence="2" key="1">
    <citation type="journal article" date="2022" name="G3 (Bethesda)">
        <title>High quality genome of the basidiomycete yeast Dioszegia hungarica PDD-24b-2 isolated from cloud water.</title>
        <authorList>
            <person name="Jarrige D."/>
            <person name="Haridas S."/>
            <person name="Bleykasten-Grosshans C."/>
            <person name="Joly M."/>
            <person name="Nadalig T."/>
            <person name="Sancelme M."/>
            <person name="Vuilleumier S."/>
            <person name="Grigoriev I.V."/>
            <person name="Amato P."/>
            <person name="Bringel F."/>
        </authorList>
    </citation>
    <scope>NUCLEOTIDE SEQUENCE</scope>
    <source>
        <strain evidence="2">PDD-24b-2</strain>
    </source>
</reference>
<organism evidence="2 3">
    <name type="scientific">Dioszegia hungarica</name>
    <dbReference type="NCBI Taxonomy" id="4972"/>
    <lineage>
        <taxon>Eukaryota</taxon>
        <taxon>Fungi</taxon>
        <taxon>Dikarya</taxon>
        <taxon>Basidiomycota</taxon>
        <taxon>Agaricomycotina</taxon>
        <taxon>Tremellomycetes</taxon>
        <taxon>Tremellales</taxon>
        <taxon>Bulleribasidiaceae</taxon>
        <taxon>Dioszegia</taxon>
    </lineage>
</organism>
<protein>
    <submittedName>
        <fullName evidence="2">Uncharacterized protein</fullName>
    </submittedName>
</protein>
<keyword evidence="3" id="KW-1185">Reference proteome</keyword>
<dbReference type="EMBL" id="JAKWFO010000016">
    <property type="protein sequence ID" value="KAI9631816.1"/>
    <property type="molecule type" value="Genomic_DNA"/>
</dbReference>
<feature type="region of interest" description="Disordered" evidence="1">
    <location>
        <begin position="384"/>
        <end position="485"/>
    </location>
</feature>
<feature type="region of interest" description="Disordered" evidence="1">
    <location>
        <begin position="674"/>
        <end position="738"/>
    </location>
</feature>
<comment type="caution">
    <text evidence="2">The sequence shown here is derived from an EMBL/GenBank/DDBJ whole genome shotgun (WGS) entry which is preliminary data.</text>
</comment>
<gene>
    <name evidence="2" type="ORF">MKK02DRAFT_41445</name>
</gene>
<dbReference type="GeneID" id="77730771"/>